<dbReference type="AlphaFoldDB" id="A0A7J9N692"/>
<dbReference type="OrthoDB" id="1689146at2759"/>
<evidence type="ECO:0000313" key="2">
    <source>
        <dbReference type="Proteomes" id="UP000593576"/>
    </source>
</evidence>
<keyword evidence="2" id="KW-1185">Reference proteome</keyword>
<organism evidence="1 2">
    <name type="scientific">Gossypium schwendimanii</name>
    <name type="common">Cotton</name>
    <dbReference type="NCBI Taxonomy" id="34291"/>
    <lineage>
        <taxon>Eukaryota</taxon>
        <taxon>Viridiplantae</taxon>
        <taxon>Streptophyta</taxon>
        <taxon>Embryophyta</taxon>
        <taxon>Tracheophyta</taxon>
        <taxon>Spermatophyta</taxon>
        <taxon>Magnoliopsida</taxon>
        <taxon>eudicotyledons</taxon>
        <taxon>Gunneridae</taxon>
        <taxon>Pentapetalae</taxon>
        <taxon>rosids</taxon>
        <taxon>malvids</taxon>
        <taxon>Malvales</taxon>
        <taxon>Malvaceae</taxon>
        <taxon>Malvoideae</taxon>
        <taxon>Gossypium</taxon>
    </lineage>
</organism>
<gene>
    <name evidence="1" type="ORF">Goshw_001908</name>
</gene>
<dbReference type="EMBL" id="JABFAF010272500">
    <property type="protein sequence ID" value="MBA0878657.1"/>
    <property type="molecule type" value="Genomic_DNA"/>
</dbReference>
<name>A0A7J9N692_GOSSC</name>
<protein>
    <submittedName>
        <fullName evidence="1">Uncharacterized protein</fullName>
    </submittedName>
</protein>
<accession>A0A7J9N692</accession>
<reference evidence="1 2" key="1">
    <citation type="journal article" date="2019" name="Genome Biol. Evol.">
        <title>Insights into the evolution of the New World diploid cottons (Gossypium, subgenus Houzingenia) based on genome sequencing.</title>
        <authorList>
            <person name="Grover C.E."/>
            <person name="Arick M.A. 2nd"/>
            <person name="Thrash A."/>
            <person name="Conover J.L."/>
            <person name="Sanders W.S."/>
            <person name="Peterson D.G."/>
            <person name="Frelichowski J.E."/>
            <person name="Scheffler J.A."/>
            <person name="Scheffler B.E."/>
            <person name="Wendel J.F."/>
        </authorList>
    </citation>
    <scope>NUCLEOTIDE SEQUENCE [LARGE SCALE GENOMIC DNA]</scope>
    <source>
        <strain evidence="1">1</strain>
        <tissue evidence="1">Leaf</tissue>
    </source>
</reference>
<proteinExistence type="predicted"/>
<dbReference type="Proteomes" id="UP000593576">
    <property type="component" value="Unassembled WGS sequence"/>
</dbReference>
<evidence type="ECO:0000313" key="1">
    <source>
        <dbReference type="EMBL" id="MBA0878657.1"/>
    </source>
</evidence>
<comment type="caution">
    <text evidence="1">The sequence shown here is derived from an EMBL/GenBank/DDBJ whole genome shotgun (WGS) entry which is preliminary data.</text>
</comment>
<sequence length="44" mass="5357">MTNTCEEPEPIKLLRYLIEVPYDESILLWHIDTDLCYHFDDEKD</sequence>